<sequence>MGQYNMLETCTARPGRLARMLGFNIRRTVAVPQGLKDLVVSYIQHMIEKRHFNSLGVVRDKWGTEALQRWEKIHNVTIDRAFLGAELHEGVIVWHIATDIILPKGR</sequence>
<name>A0AAV5DN49_ELECO</name>
<comment type="caution">
    <text evidence="1">The sequence shown here is derived from an EMBL/GenBank/DDBJ whole genome shotgun (WGS) entry which is preliminary data.</text>
</comment>
<dbReference type="EMBL" id="BQKI01000021">
    <property type="protein sequence ID" value="GJN12069.1"/>
    <property type="molecule type" value="Genomic_DNA"/>
</dbReference>
<evidence type="ECO:0000313" key="1">
    <source>
        <dbReference type="EMBL" id="GJN12069.1"/>
    </source>
</evidence>
<evidence type="ECO:0000313" key="2">
    <source>
        <dbReference type="Proteomes" id="UP001054889"/>
    </source>
</evidence>
<reference evidence="1" key="2">
    <citation type="submission" date="2021-12" db="EMBL/GenBank/DDBJ databases">
        <title>Resequencing data analysis of finger millet.</title>
        <authorList>
            <person name="Hatakeyama M."/>
            <person name="Aluri S."/>
            <person name="Balachadran M.T."/>
            <person name="Sivarajan S.R."/>
            <person name="Poveda L."/>
            <person name="Shimizu-Inatsugi R."/>
            <person name="Schlapbach R."/>
            <person name="Sreeman S.M."/>
            <person name="Shimizu K.K."/>
        </authorList>
    </citation>
    <scope>NUCLEOTIDE SEQUENCE</scope>
</reference>
<proteinExistence type="predicted"/>
<accession>A0AAV5DN49</accession>
<gene>
    <name evidence="1" type="primary">ga30314</name>
    <name evidence="1" type="ORF">PR202_ga30314</name>
</gene>
<dbReference type="AlphaFoldDB" id="A0AAV5DN49"/>
<dbReference type="Proteomes" id="UP001054889">
    <property type="component" value="Unassembled WGS sequence"/>
</dbReference>
<reference evidence="1" key="1">
    <citation type="journal article" date="2018" name="DNA Res.">
        <title>Multiple hybrid de novo genome assembly of finger millet, an orphan allotetraploid crop.</title>
        <authorList>
            <person name="Hatakeyama M."/>
            <person name="Aluri S."/>
            <person name="Balachadran M.T."/>
            <person name="Sivarajan S.R."/>
            <person name="Patrignani A."/>
            <person name="Gruter S."/>
            <person name="Poveda L."/>
            <person name="Shimizu-Inatsugi R."/>
            <person name="Baeten J."/>
            <person name="Francoijs K.J."/>
            <person name="Nataraja K.N."/>
            <person name="Reddy Y.A.N."/>
            <person name="Phadnis S."/>
            <person name="Ravikumar R.L."/>
            <person name="Schlapbach R."/>
            <person name="Sreeman S.M."/>
            <person name="Shimizu K.K."/>
        </authorList>
    </citation>
    <scope>NUCLEOTIDE SEQUENCE</scope>
</reference>
<organism evidence="1 2">
    <name type="scientific">Eleusine coracana subsp. coracana</name>
    <dbReference type="NCBI Taxonomy" id="191504"/>
    <lineage>
        <taxon>Eukaryota</taxon>
        <taxon>Viridiplantae</taxon>
        <taxon>Streptophyta</taxon>
        <taxon>Embryophyta</taxon>
        <taxon>Tracheophyta</taxon>
        <taxon>Spermatophyta</taxon>
        <taxon>Magnoliopsida</taxon>
        <taxon>Liliopsida</taxon>
        <taxon>Poales</taxon>
        <taxon>Poaceae</taxon>
        <taxon>PACMAD clade</taxon>
        <taxon>Chloridoideae</taxon>
        <taxon>Cynodonteae</taxon>
        <taxon>Eleusininae</taxon>
        <taxon>Eleusine</taxon>
    </lineage>
</organism>
<keyword evidence="2" id="KW-1185">Reference proteome</keyword>
<protein>
    <submittedName>
        <fullName evidence="1">Uncharacterized protein</fullName>
    </submittedName>
</protein>